<dbReference type="Proteomes" id="UP000427769">
    <property type="component" value="Chromosome"/>
</dbReference>
<proteinExistence type="predicted"/>
<dbReference type="AlphaFoldDB" id="A0A5K7YYZ0"/>
<organism evidence="1 2">
    <name type="scientific">Desulfosarcina widdelii</name>
    <dbReference type="NCBI Taxonomy" id="947919"/>
    <lineage>
        <taxon>Bacteria</taxon>
        <taxon>Pseudomonadati</taxon>
        <taxon>Thermodesulfobacteriota</taxon>
        <taxon>Desulfobacteria</taxon>
        <taxon>Desulfobacterales</taxon>
        <taxon>Desulfosarcinaceae</taxon>
        <taxon>Desulfosarcina</taxon>
    </lineage>
</organism>
<keyword evidence="2" id="KW-1185">Reference proteome</keyword>
<name>A0A5K7YYZ0_9BACT</name>
<protein>
    <submittedName>
        <fullName evidence="1">Uncharacterized protein</fullName>
    </submittedName>
</protein>
<sequence length="214" mass="23436">MLIMQAKPTRRNPQFNKSHRILFRRILASMILMLLFLFLPSSGTCEMAAMTDDELARVTGHGFSEFTLTNVDGVDIARIDLNLQASTYATMDSLKMGYWDNGGTGWDQNWLGVSIGSNETDMVLSGFVLQAEFTDIDNAAIRELKSITMGFQSATGTLSANFASLSELTVENASRDSSISDATYTFTGGPLMLHINVDGTNAGIWFDFGTATRD</sequence>
<evidence type="ECO:0000313" key="1">
    <source>
        <dbReference type="EMBL" id="BBO73655.1"/>
    </source>
</evidence>
<accession>A0A5K7YYZ0</accession>
<dbReference type="EMBL" id="AP021875">
    <property type="protein sequence ID" value="BBO73655.1"/>
    <property type="molecule type" value="Genomic_DNA"/>
</dbReference>
<gene>
    <name evidence="1" type="ORF">DSCW_10720</name>
</gene>
<dbReference type="KEGG" id="dwd:DSCW_10720"/>
<evidence type="ECO:0000313" key="2">
    <source>
        <dbReference type="Proteomes" id="UP000427769"/>
    </source>
</evidence>
<reference evidence="1 2" key="1">
    <citation type="submission" date="2019-11" db="EMBL/GenBank/DDBJ databases">
        <title>Comparative genomics of hydrocarbon-degrading Desulfosarcina strains.</title>
        <authorList>
            <person name="Watanabe M."/>
            <person name="Kojima H."/>
            <person name="Fukui M."/>
        </authorList>
    </citation>
    <scope>NUCLEOTIDE SEQUENCE [LARGE SCALE GENOMIC DNA]</scope>
    <source>
        <strain evidence="1 2">PP31</strain>
    </source>
</reference>